<name>A0A1Y2PEQ4_9FLAO</name>
<dbReference type="RefSeq" id="WP_086029911.1">
    <property type="nucleotide sequence ID" value="NZ_LAPZ01000003.1"/>
</dbReference>
<dbReference type="Proteomes" id="UP000194221">
    <property type="component" value="Unassembled WGS sequence"/>
</dbReference>
<evidence type="ECO:0000313" key="4">
    <source>
        <dbReference type="Proteomes" id="UP000194221"/>
    </source>
</evidence>
<evidence type="ECO:0000256" key="1">
    <source>
        <dbReference type="SAM" id="MobiDB-lite"/>
    </source>
</evidence>
<feature type="compositionally biased region" description="Acidic residues" evidence="1">
    <location>
        <begin position="50"/>
        <end position="62"/>
    </location>
</feature>
<dbReference type="EMBL" id="LAPZ01000003">
    <property type="protein sequence ID" value="OSY88199.1"/>
    <property type="molecule type" value="Genomic_DNA"/>
</dbReference>
<keyword evidence="2" id="KW-0732">Signal</keyword>
<reference evidence="3 4" key="1">
    <citation type="submission" date="2015-03" db="EMBL/GenBank/DDBJ databases">
        <title>Genome sequence of Tenacibaculum sp. S2-2, isolated from intestinal microbiota of sea cucumber, Apostichopus japonicas.</title>
        <authorList>
            <person name="Shao Z."/>
            <person name="Wang L."/>
            <person name="Li X."/>
        </authorList>
    </citation>
    <scope>NUCLEOTIDE SEQUENCE [LARGE SCALE GENOMIC DNA]</scope>
    <source>
        <strain evidence="3 4">S2-2</strain>
    </source>
</reference>
<organism evidence="3 4">
    <name type="scientific">Tenacibaculum holothuriorum</name>
    <dbReference type="NCBI Taxonomy" id="1635173"/>
    <lineage>
        <taxon>Bacteria</taxon>
        <taxon>Pseudomonadati</taxon>
        <taxon>Bacteroidota</taxon>
        <taxon>Flavobacteriia</taxon>
        <taxon>Flavobacteriales</taxon>
        <taxon>Flavobacteriaceae</taxon>
        <taxon>Tenacibaculum</taxon>
    </lineage>
</organism>
<sequence length="79" mass="8234">MKTLKTTLIVLLLLVLTTSCTDLTEDLVTNPNVVNTELSNGDIDTGFTDGDTDNDNNNDPDNQDTGGTGSNSGDTGKDG</sequence>
<feature type="chain" id="PRO_5012824720" evidence="2">
    <location>
        <begin position="25"/>
        <end position="79"/>
    </location>
</feature>
<feature type="compositionally biased region" description="Low complexity" evidence="1">
    <location>
        <begin position="40"/>
        <end position="49"/>
    </location>
</feature>
<evidence type="ECO:0000256" key="2">
    <source>
        <dbReference type="SAM" id="SignalP"/>
    </source>
</evidence>
<feature type="signal peptide" evidence="2">
    <location>
        <begin position="1"/>
        <end position="24"/>
    </location>
</feature>
<gene>
    <name evidence="3" type="ORF">WH52_05285</name>
</gene>
<dbReference type="PROSITE" id="PS51257">
    <property type="entry name" value="PROKAR_LIPOPROTEIN"/>
    <property type="match status" value="1"/>
</dbReference>
<comment type="caution">
    <text evidence="3">The sequence shown here is derived from an EMBL/GenBank/DDBJ whole genome shotgun (WGS) entry which is preliminary data.</text>
</comment>
<dbReference type="InParanoid" id="A0A1Y2PEQ4"/>
<proteinExistence type="predicted"/>
<accession>A0A1Y2PEQ4</accession>
<dbReference type="AlphaFoldDB" id="A0A1Y2PEQ4"/>
<protein>
    <submittedName>
        <fullName evidence="3">Uncharacterized protein</fullName>
    </submittedName>
</protein>
<dbReference type="STRING" id="1635173.WH52_05285"/>
<evidence type="ECO:0000313" key="3">
    <source>
        <dbReference type="EMBL" id="OSY88199.1"/>
    </source>
</evidence>
<feature type="region of interest" description="Disordered" evidence="1">
    <location>
        <begin position="34"/>
        <end position="79"/>
    </location>
</feature>
<keyword evidence="4" id="KW-1185">Reference proteome</keyword>